<dbReference type="EMBL" id="QXFV01001644">
    <property type="protein sequence ID" value="KAE9001288.1"/>
    <property type="molecule type" value="Genomic_DNA"/>
</dbReference>
<dbReference type="Proteomes" id="UP000434957">
    <property type="component" value="Unassembled WGS sequence"/>
</dbReference>
<protein>
    <recommendedName>
        <fullName evidence="8">RxLR effector protein</fullName>
    </recommendedName>
</protein>
<organism evidence="3 5">
    <name type="scientific">Phytophthora rubi</name>
    <dbReference type="NCBI Taxonomy" id="129364"/>
    <lineage>
        <taxon>Eukaryota</taxon>
        <taxon>Sar</taxon>
        <taxon>Stramenopiles</taxon>
        <taxon>Oomycota</taxon>
        <taxon>Peronosporomycetes</taxon>
        <taxon>Peronosporales</taxon>
        <taxon>Peronosporaceae</taxon>
        <taxon>Phytophthora</taxon>
    </lineage>
</organism>
<evidence type="ECO:0000256" key="1">
    <source>
        <dbReference type="SAM" id="SignalP"/>
    </source>
</evidence>
<feature type="signal peptide" evidence="1">
    <location>
        <begin position="1"/>
        <end position="25"/>
    </location>
</feature>
<evidence type="ECO:0000313" key="2">
    <source>
        <dbReference type="EMBL" id="KAE8999733.1"/>
    </source>
</evidence>
<gene>
    <name evidence="3" type="ORF">PR001_g18569</name>
    <name evidence="2" type="ORF">PR002_g18372</name>
    <name evidence="4" type="ORF">PR003_g25884</name>
</gene>
<evidence type="ECO:0000313" key="6">
    <source>
        <dbReference type="Proteomes" id="UP000434957"/>
    </source>
</evidence>
<evidence type="ECO:0000313" key="3">
    <source>
        <dbReference type="EMBL" id="KAE9001288.1"/>
    </source>
</evidence>
<sequence length="206" mass="22839">MQSTVHVFLLAVFAILAIGGSFATAAEYDDGGRIGRSLRVTETTNADSDDRSFKGFLMSNLNTKITNARINTWIRLKKSDEQVMKVLGMEQGLTRAAMKKHPKFKTFEDFQVKKWLKSDTPTATVWESLGVTAVDGIVGSADVGFGTYAKYVYALGDKVEKYIKHGGTMPKLYKSANPVENRYKAALLLAKYDEVRVVQIVNAFPL</sequence>
<evidence type="ECO:0000313" key="7">
    <source>
        <dbReference type="Proteomes" id="UP000435112"/>
    </source>
</evidence>
<comment type="caution">
    <text evidence="3">The sequence shown here is derived from an EMBL/GenBank/DDBJ whole genome shotgun (WGS) entry which is preliminary data.</text>
</comment>
<keyword evidence="6" id="KW-1185">Reference proteome</keyword>
<feature type="chain" id="PRO_5036164720" description="RxLR effector protein" evidence="1">
    <location>
        <begin position="26"/>
        <end position="206"/>
    </location>
</feature>
<evidence type="ECO:0000313" key="4">
    <source>
        <dbReference type="EMBL" id="KAE9288105.1"/>
    </source>
</evidence>
<dbReference type="Proteomes" id="UP000435112">
    <property type="component" value="Unassembled WGS sequence"/>
</dbReference>
<accession>A0A6A3K6T6</accession>
<dbReference type="AlphaFoldDB" id="A0A6A3K6T6"/>
<dbReference type="Proteomes" id="UP000429607">
    <property type="component" value="Unassembled WGS sequence"/>
</dbReference>
<name>A0A6A3K6T6_9STRA</name>
<proteinExistence type="predicted"/>
<reference evidence="5 7" key="1">
    <citation type="submission" date="2018-09" db="EMBL/GenBank/DDBJ databases">
        <title>Genomic investigation of the strawberry pathogen Phytophthora fragariae indicates pathogenicity is determined by transcriptional variation in three key races.</title>
        <authorList>
            <person name="Adams T.M."/>
            <person name="Armitage A.D."/>
            <person name="Sobczyk M.K."/>
            <person name="Bates H.J."/>
            <person name="Dunwell J.M."/>
            <person name="Nellist C.F."/>
            <person name="Harrison R.J."/>
        </authorList>
    </citation>
    <scope>NUCLEOTIDE SEQUENCE [LARGE SCALE GENOMIC DNA]</scope>
    <source>
        <strain evidence="3 5">SCRP249</strain>
        <strain evidence="2 7">SCRP324</strain>
        <strain evidence="4 6">SCRP333</strain>
    </source>
</reference>
<dbReference type="EMBL" id="QXFU01001566">
    <property type="protein sequence ID" value="KAE8999733.1"/>
    <property type="molecule type" value="Genomic_DNA"/>
</dbReference>
<dbReference type="OrthoDB" id="92956at2759"/>
<evidence type="ECO:0008006" key="8">
    <source>
        <dbReference type="Google" id="ProtNLM"/>
    </source>
</evidence>
<evidence type="ECO:0000313" key="5">
    <source>
        <dbReference type="Proteomes" id="UP000429607"/>
    </source>
</evidence>
<keyword evidence="1" id="KW-0732">Signal</keyword>
<dbReference type="EMBL" id="QXFT01003212">
    <property type="protein sequence ID" value="KAE9288105.1"/>
    <property type="molecule type" value="Genomic_DNA"/>
</dbReference>